<evidence type="ECO:0000313" key="3">
    <source>
        <dbReference type="Proteomes" id="UP000509301"/>
    </source>
</evidence>
<dbReference type="Proteomes" id="UP000509301">
    <property type="component" value="Chromosome"/>
</dbReference>
<feature type="transmembrane region" description="Helical" evidence="1">
    <location>
        <begin position="7"/>
        <end position="25"/>
    </location>
</feature>
<keyword evidence="1" id="KW-0812">Transmembrane</keyword>
<sequence>MNKLKLGLIAGFSILLVSIVVYSVGDPLIRLISYQGPVLSGGVLGWYTLYRYTPLDKYAENQDGENVPVASILIRRRAWMIIVAGIGLIVPWLTPWVYSYTLNYQVLFVGSFLSQFVGGFMIGYVITSLKFMERFILYSLGFASDLFFVLLLYIYSSLFQISQTVLLNDVLVLVYGVKLLEGIAFGLYVVRRINAI</sequence>
<feature type="transmembrane region" description="Helical" evidence="1">
    <location>
        <begin position="31"/>
        <end position="50"/>
    </location>
</feature>
<keyword evidence="3" id="KW-1185">Reference proteome</keyword>
<dbReference type="KEGG" id="mten:GWK48_09350"/>
<name>A0A6N0NUU0_9CREN</name>
<feature type="transmembrane region" description="Helical" evidence="1">
    <location>
        <begin position="170"/>
        <end position="190"/>
    </location>
</feature>
<feature type="transmembrane region" description="Helical" evidence="1">
    <location>
        <begin position="78"/>
        <end position="98"/>
    </location>
</feature>
<keyword evidence="1" id="KW-0472">Membrane</keyword>
<dbReference type="EMBL" id="CP049074">
    <property type="protein sequence ID" value="QKR00556.1"/>
    <property type="molecule type" value="Genomic_DNA"/>
</dbReference>
<organism evidence="2 3">
    <name type="scientific">Metallosphaera tengchongensis</name>
    <dbReference type="NCBI Taxonomy" id="1532350"/>
    <lineage>
        <taxon>Archaea</taxon>
        <taxon>Thermoproteota</taxon>
        <taxon>Thermoprotei</taxon>
        <taxon>Sulfolobales</taxon>
        <taxon>Sulfolobaceae</taxon>
        <taxon>Metallosphaera</taxon>
    </lineage>
</organism>
<dbReference type="OrthoDB" id="36717at2157"/>
<evidence type="ECO:0008006" key="4">
    <source>
        <dbReference type="Google" id="ProtNLM"/>
    </source>
</evidence>
<dbReference type="GeneID" id="55642148"/>
<keyword evidence="1" id="KW-1133">Transmembrane helix</keyword>
<gene>
    <name evidence="2" type="ORF">GWK48_09350</name>
</gene>
<reference evidence="2 3" key="1">
    <citation type="submission" date="2020-02" db="EMBL/GenBank/DDBJ databases">
        <title>Comparative genome analysis reveals the metabolism and evolution of the thermophilic archaeal genus Metallosphaera.</title>
        <authorList>
            <person name="Jiang C."/>
        </authorList>
    </citation>
    <scope>NUCLEOTIDE SEQUENCE [LARGE SCALE GENOMIC DNA]</scope>
    <source>
        <strain evidence="2 3">Ric-A</strain>
    </source>
</reference>
<dbReference type="AlphaFoldDB" id="A0A6N0NUU0"/>
<evidence type="ECO:0000256" key="1">
    <source>
        <dbReference type="SAM" id="Phobius"/>
    </source>
</evidence>
<feature type="transmembrane region" description="Helical" evidence="1">
    <location>
        <begin position="135"/>
        <end position="158"/>
    </location>
</feature>
<proteinExistence type="predicted"/>
<feature type="transmembrane region" description="Helical" evidence="1">
    <location>
        <begin position="104"/>
        <end position="126"/>
    </location>
</feature>
<dbReference type="RefSeq" id="WP_174631656.1">
    <property type="nucleotide sequence ID" value="NZ_CP049074.1"/>
</dbReference>
<evidence type="ECO:0000313" key="2">
    <source>
        <dbReference type="EMBL" id="QKR00556.1"/>
    </source>
</evidence>
<protein>
    <recommendedName>
        <fullName evidence="4">DUF1404 domain-containing protein</fullName>
    </recommendedName>
</protein>
<accession>A0A6N0NUU0</accession>